<name>A0A395T8F3_9HYPO</name>
<accession>A0A395T8F3</accession>
<protein>
    <recommendedName>
        <fullName evidence="10">Isotrichodermin c-15 hydroxylase</fullName>
    </recommendedName>
</protein>
<keyword evidence="7" id="KW-0503">Monooxygenase</keyword>
<dbReference type="PRINTS" id="PR00385">
    <property type="entry name" value="P450"/>
</dbReference>
<dbReference type="AlphaFoldDB" id="A0A395T8F3"/>
<dbReference type="PANTHER" id="PTHR24305">
    <property type="entry name" value="CYTOCHROME P450"/>
    <property type="match status" value="1"/>
</dbReference>
<dbReference type="InterPro" id="IPR017972">
    <property type="entry name" value="Cyt_P450_CS"/>
</dbReference>
<proteinExistence type="inferred from homology"/>
<feature type="binding site" description="axial binding residue" evidence="6">
    <location>
        <position position="463"/>
    </location>
    <ligand>
        <name>heme</name>
        <dbReference type="ChEBI" id="CHEBI:30413"/>
    </ligand>
    <ligandPart>
        <name>Fe</name>
        <dbReference type="ChEBI" id="CHEBI:18248"/>
    </ligandPart>
</feature>
<keyword evidence="3 6" id="KW-0349">Heme</keyword>
<sequence>MDPKYDVFAPDIRRQSASSTWSSSTVHFLHPEHFYWDTAIEYGYYRRSRTHRFYCVPNQTLLWIAYTIIYRLYFHPLAKFPGPKLAACSQLWFIRVWCSGLHVRRMEEVHRKYGDVVRISTDELSFRSANAWRDIYNHTSKDKALFPKSEYLYASNPSISRPSIVFARDPHDHRLQRKALSHAFSAKALKDNEEPVQYHVKLLIDRLGKHAGPETGGVNMSNVFNWLTFDIIGELAFGESFDSVMNWEASIWVSLLLGFIYQSTFLPLLNRFSIPLSFFTSIIPKSFRENLELHDKMTMEKVDRRILMGDSRDREDFFAHILRKGSGGLDRIHLREQAKLLTVAGNPDKMAKLQNEIRSKFSSQDEITGDSTGNLEYLNAVIEESLRLFPPVPFGLPRVCTGGMIDGNYVPAGTVVSVDSWATTHDERNFSRPNEFLPERWIGEGFGDRKEASRPFSLGSRGCLGINLAYLETRVTMASLVYVYDWELVNTDLDWNSEVRFYASWQRPKLMIRYYPRAEGKYC</sequence>
<dbReference type="InterPro" id="IPR050121">
    <property type="entry name" value="Cytochrome_P450_monoxygenase"/>
</dbReference>
<evidence type="ECO:0000313" key="9">
    <source>
        <dbReference type="Proteomes" id="UP000266234"/>
    </source>
</evidence>
<comment type="cofactor">
    <cofactor evidence="1 6">
        <name>heme</name>
        <dbReference type="ChEBI" id="CHEBI:30413"/>
    </cofactor>
</comment>
<dbReference type="Gene3D" id="1.10.630.10">
    <property type="entry name" value="Cytochrome P450"/>
    <property type="match status" value="1"/>
</dbReference>
<evidence type="ECO:0000256" key="5">
    <source>
        <dbReference type="ARBA" id="ARBA00023004"/>
    </source>
</evidence>
<keyword evidence="7" id="KW-0560">Oxidoreductase</keyword>
<dbReference type="InterPro" id="IPR001128">
    <property type="entry name" value="Cyt_P450"/>
</dbReference>
<evidence type="ECO:0000256" key="3">
    <source>
        <dbReference type="ARBA" id="ARBA00022617"/>
    </source>
</evidence>
<dbReference type="EMBL" id="PXOG01000016">
    <property type="protein sequence ID" value="RGP81044.1"/>
    <property type="molecule type" value="Genomic_DNA"/>
</dbReference>
<dbReference type="GO" id="GO:0016705">
    <property type="term" value="F:oxidoreductase activity, acting on paired donors, with incorporation or reduction of molecular oxygen"/>
    <property type="evidence" value="ECO:0007669"/>
    <property type="project" value="InterPro"/>
</dbReference>
<dbReference type="Pfam" id="PF00067">
    <property type="entry name" value="p450"/>
    <property type="match status" value="1"/>
</dbReference>
<dbReference type="STRING" id="694270.A0A395T8F3"/>
<evidence type="ECO:0000256" key="2">
    <source>
        <dbReference type="ARBA" id="ARBA00010617"/>
    </source>
</evidence>
<evidence type="ECO:0008006" key="10">
    <source>
        <dbReference type="Google" id="ProtNLM"/>
    </source>
</evidence>
<dbReference type="CDD" id="cd11058">
    <property type="entry name" value="CYP60B-like"/>
    <property type="match status" value="1"/>
</dbReference>
<evidence type="ECO:0000256" key="7">
    <source>
        <dbReference type="RuleBase" id="RU000461"/>
    </source>
</evidence>
<dbReference type="GO" id="GO:0020037">
    <property type="term" value="F:heme binding"/>
    <property type="evidence" value="ECO:0007669"/>
    <property type="project" value="InterPro"/>
</dbReference>
<dbReference type="InterPro" id="IPR002401">
    <property type="entry name" value="Cyt_P450_E_grp-I"/>
</dbReference>
<evidence type="ECO:0000256" key="1">
    <source>
        <dbReference type="ARBA" id="ARBA00001971"/>
    </source>
</evidence>
<keyword evidence="9" id="KW-1185">Reference proteome</keyword>
<dbReference type="PROSITE" id="PS00086">
    <property type="entry name" value="CYTOCHROME_P450"/>
    <property type="match status" value="1"/>
</dbReference>
<keyword evidence="4 6" id="KW-0479">Metal-binding</keyword>
<dbReference type="OrthoDB" id="1470350at2759"/>
<reference evidence="8 9" key="1">
    <citation type="journal article" date="2018" name="PLoS Pathog.">
        <title>Evolution of structural diversity of trichothecenes, a family of toxins produced by plant pathogenic and entomopathogenic fungi.</title>
        <authorList>
            <person name="Proctor R.H."/>
            <person name="McCormick S.P."/>
            <person name="Kim H.S."/>
            <person name="Cardoza R.E."/>
            <person name="Stanley A.M."/>
            <person name="Lindo L."/>
            <person name="Kelly A."/>
            <person name="Brown D.W."/>
            <person name="Lee T."/>
            <person name="Vaughan M.M."/>
            <person name="Alexander N.J."/>
            <person name="Busman M."/>
            <person name="Gutierrez S."/>
        </authorList>
    </citation>
    <scope>NUCLEOTIDE SEQUENCE [LARGE SCALE GENOMIC DNA]</scope>
    <source>
        <strain evidence="8 9">NRRL 20695</strain>
    </source>
</reference>
<dbReference type="GO" id="GO:0005506">
    <property type="term" value="F:iron ion binding"/>
    <property type="evidence" value="ECO:0007669"/>
    <property type="project" value="InterPro"/>
</dbReference>
<dbReference type="PANTHER" id="PTHR24305:SF210">
    <property type="entry name" value="CYTOCHROME P450 MONOOXYGENASE ASQL-RELATED"/>
    <property type="match status" value="1"/>
</dbReference>
<dbReference type="PRINTS" id="PR00463">
    <property type="entry name" value="EP450I"/>
</dbReference>
<gene>
    <name evidence="8" type="ORF">FLONG3_833</name>
</gene>
<evidence type="ECO:0000256" key="6">
    <source>
        <dbReference type="PIRSR" id="PIRSR602401-1"/>
    </source>
</evidence>
<dbReference type="InterPro" id="IPR036396">
    <property type="entry name" value="Cyt_P450_sf"/>
</dbReference>
<evidence type="ECO:0000313" key="8">
    <source>
        <dbReference type="EMBL" id="RGP81044.1"/>
    </source>
</evidence>
<dbReference type="GO" id="GO:0004497">
    <property type="term" value="F:monooxygenase activity"/>
    <property type="evidence" value="ECO:0007669"/>
    <property type="project" value="UniProtKB-KW"/>
</dbReference>
<dbReference type="Proteomes" id="UP000266234">
    <property type="component" value="Unassembled WGS sequence"/>
</dbReference>
<keyword evidence="5 6" id="KW-0408">Iron</keyword>
<comment type="similarity">
    <text evidence="2 7">Belongs to the cytochrome P450 family.</text>
</comment>
<evidence type="ECO:0000256" key="4">
    <source>
        <dbReference type="ARBA" id="ARBA00022723"/>
    </source>
</evidence>
<comment type="caution">
    <text evidence="8">The sequence shown here is derived from an EMBL/GenBank/DDBJ whole genome shotgun (WGS) entry which is preliminary data.</text>
</comment>
<organism evidence="8 9">
    <name type="scientific">Fusarium longipes</name>
    <dbReference type="NCBI Taxonomy" id="694270"/>
    <lineage>
        <taxon>Eukaryota</taxon>
        <taxon>Fungi</taxon>
        <taxon>Dikarya</taxon>
        <taxon>Ascomycota</taxon>
        <taxon>Pezizomycotina</taxon>
        <taxon>Sordariomycetes</taxon>
        <taxon>Hypocreomycetidae</taxon>
        <taxon>Hypocreales</taxon>
        <taxon>Nectriaceae</taxon>
        <taxon>Fusarium</taxon>
    </lineage>
</organism>
<dbReference type="SUPFAM" id="SSF48264">
    <property type="entry name" value="Cytochrome P450"/>
    <property type="match status" value="1"/>
</dbReference>